<feature type="domain" description="Arsenosugar biosynthesis radical SAM protein ArsS-like C-terminal" evidence="1">
    <location>
        <begin position="1"/>
        <end position="107"/>
    </location>
</feature>
<dbReference type="InterPro" id="IPR024521">
    <property type="entry name" value="ArsS-like_C"/>
</dbReference>
<dbReference type="Pfam" id="PF12345">
    <property type="entry name" value="DUF3641"/>
    <property type="match status" value="1"/>
</dbReference>
<evidence type="ECO:0000313" key="2">
    <source>
        <dbReference type="EMBL" id="THC92744.1"/>
    </source>
</evidence>
<dbReference type="Proteomes" id="UP000308092">
    <property type="component" value="Unassembled WGS sequence"/>
</dbReference>
<dbReference type="STRING" id="1220188.A0A4V6RQS2"/>
<dbReference type="PANTHER" id="PTHR43728">
    <property type="entry name" value="SLR0304 PROTEIN"/>
    <property type="match status" value="1"/>
</dbReference>
<dbReference type="InterPro" id="IPR026351">
    <property type="entry name" value="rSAM_ArsS-like"/>
</dbReference>
<dbReference type="VEuPathDB" id="FungiDB:EYZ11_007792"/>
<dbReference type="InterPro" id="IPR058240">
    <property type="entry name" value="rSAM_sf"/>
</dbReference>
<accession>A0A4V6RQS2</accession>
<reference evidence="2 3" key="1">
    <citation type="submission" date="2019-03" db="EMBL/GenBank/DDBJ databases">
        <title>The genome sequence of a newly discovered highly antifungal drug resistant Aspergillus species, Aspergillus tanneri NIH 1004.</title>
        <authorList>
            <person name="Mounaud S."/>
            <person name="Singh I."/>
            <person name="Joardar V."/>
            <person name="Pakala S."/>
            <person name="Pakala S."/>
            <person name="Venepally P."/>
            <person name="Hoover J."/>
            <person name="Nierman W."/>
            <person name="Chung J."/>
            <person name="Losada L."/>
        </authorList>
    </citation>
    <scope>NUCLEOTIDE SEQUENCE [LARGE SCALE GENOMIC DNA]</scope>
    <source>
        <strain evidence="2 3">NIH1004</strain>
    </source>
</reference>
<dbReference type="SUPFAM" id="SSF102114">
    <property type="entry name" value="Radical SAM enzymes"/>
    <property type="match status" value="1"/>
</dbReference>
<organism evidence="2 3">
    <name type="scientific">Aspergillus tanneri</name>
    <dbReference type="NCBI Taxonomy" id="1220188"/>
    <lineage>
        <taxon>Eukaryota</taxon>
        <taxon>Fungi</taxon>
        <taxon>Dikarya</taxon>
        <taxon>Ascomycota</taxon>
        <taxon>Pezizomycotina</taxon>
        <taxon>Eurotiomycetes</taxon>
        <taxon>Eurotiomycetidae</taxon>
        <taxon>Eurotiales</taxon>
        <taxon>Aspergillaceae</taxon>
        <taxon>Aspergillus</taxon>
        <taxon>Aspergillus subgen. Circumdati</taxon>
    </lineage>
</organism>
<sequence>MPIKRFADTLLEKGEYAAYMELLANSFNISTVDRLMCRYTVNVSWDGDLYDCDFNSALQMGSKGVGQVGNLNIWQIESLTGLKGGYIRTEKHCFGCTAGSGSSCSGALT</sequence>
<evidence type="ECO:0000259" key="1">
    <source>
        <dbReference type="Pfam" id="PF12345"/>
    </source>
</evidence>
<protein>
    <recommendedName>
        <fullName evidence="1">Arsenosugar biosynthesis radical SAM protein ArsS-like C-terminal domain-containing protein</fullName>
    </recommendedName>
</protein>
<comment type="caution">
    <text evidence="2">The sequence shown here is derived from an EMBL/GenBank/DDBJ whole genome shotgun (WGS) entry which is preliminary data.</text>
</comment>
<gene>
    <name evidence="2" type="ORF">EYZ11_007792</name>
</gene>
<dbReference type="AlphaFoldDB" id="A0A4V6RQS2"/>
<name>A0A4V6RQS2_9EURO</name>
<dbReference type="PANTHER" id="PTHR43728:SF1">
    <property type="entry name" value="FE-S OXIDOREDUCTASE"/>
    <property type="match status" value="1"/>
</dbReference>
<keyword evidence="3" id="KW-1185">Reference proteome</keyword>
<proteinExistence type="predicted"/>
<evidence type="ECO:0000313" key="3">
    <source>
        <dbReference type="Proteomes" id="UP000308092"/>
    </source>
</evidence>
<dbReference type="EMBL" id="SOSA01000312">
    <property type="protein sequence ID" value="THC92744.1"/>
    <property type="molecule type" value="Genomic_DNA"/>
</dbReference>